<evidence type="ECO:0000313" key="1">
    <source>
        <dbReference type="EMBL" id="ECA7543693.1"/>
    </source>
</evidence>
<organism evidence="1">
    <name type="scientific">Salmonella enterica subsp. enterica serovar Strasbourg</name>
    <dbReference type="NCBI Taxonomy" id="682796"/>
    <lineage>
        <taxon>Bacteria</taxon>
        <taxon>Pseudomonadati</taxon>
        <taxon>Pseudomonadota</taxon>
        <taxon>Gammaproteobacteria</taxon>
        <taxon>Enterobacterales</taxon>
        <taxon>Enterobacteriaceae</taxon>
        <taxon>Salmonella</taxon>
    </lineage>
</organism>
<accession>A0A5X7K979</accession>
<reference evidence="1" key="1">
    <citation type="submission" date="2019-01" db="EMBL/GenBank/DDBJ databases">
        <authorList>
            <person name="Ashton P.M."/>
            <person name="Dallman T."/>
            <person name="Nair S."/>
            <person name="De Pinna E."/>
            <person name="Peters T."/>
            <person name="Grant K."/>
        </authorList>
    </citation>
    <scope>NUCLEOTIDE SEQUENCE</scope>
    <source>
        <strain evidence="1">660431</strain>
    </source>
</reference>
<dbReference type="InterPro" id="IPR054454">
    <property type="entry name" value="NGO_1070-like"/>
</dbReference>
<dbReference type="Pfam" id="PF22300">
    <property type="entry name" value="NGO_1070-like"/>
    <property type="match status" value="1"/>
</dbReference>
<comment type="caution">
    <text evidence="1">The sequence shown here is derived from an EMBL/GenBank/DDBJ whole genome shotgun (WGS) entry which is preliminary data.</text>
</comment>
<gene>
    <name evidence="1" type="ORF">EPL59_23175</name>
</gene>
<protein>
    <submittedName>
        <fullName evidence="1">Uncharacterized protein</fullName>
    </submittedName>
</protein>
<dbReference type="EMBL" id="AAHVJI010000045">
    <property type="protein sequence ID" value="ECA7543693.1"/>
    <property type="molecule type" value="Genomic_DNA"/>
</dbReference>
<name>A0A5X7K979_SALET</name>
<proteinExistence type="predicted"/>
<dbReference type="AlphaFoldDB" id="A0A5X7K979"/>
<sequence>MIMKKIEDVCLGNIEFINSGNDLSFDIWSTYDGCLLYKVQCRKVSKFEFKNDLGDGDDFFGVYVPLLKINNSSGIEKSFVSMESGDLFIMVECQDVICNKL</sequence>